<dbReference type="Proteomes" id="UP000198211">
    <property type="component" value="Unassembled WGS sequence"/>
</dbReference>
<organism evidence="1 2">
    <name type="scientific">Phytophthora megakarya</name>
    <dbReference type="NCBI Taxonomy" id="4795"/>
    <lineage>
        <taxon>Eukaryota</taxon>
        <taxon>Sar</taxon>
        <taxon>Stramenopiles</taxon>
        <taxon>Oomycota</taxon>
        <taxon>Peronosporomycetes</taxon>
        <taxon>Peronosporales</taxon>
        <taxon>Peronosporaceae</taxon>
        <taxon>Phytophthora</taxon>
    </lineage>
</organism>
<gene>
    <name evidence="1" type="ORF">PHMEG_00041484</name>
</gene>
<dbReference type="PANTHER" id="PTHR33050:SF7">
    <property type="entry name" value="RIBONUCLEASE H"/>
    <property type="match status" value="1"/>
</dbReference>
<comment type="caution">
    <text evidence="1">The sequence shown here is derived from an EMBL/GenBank/DDBJ whole genome shotgun (WGS) entry which is preliminary data.</text>
</comment>
<dbReference type="InterPro" id="IPR043502">
    <property type="entry name" value="DNA/RNA_pol_sf"/>
</dbReference>
<keyword evidence="2" id="KW-1185">Reference proteome</keyword>
<accession>A0A225UBT4</accession>
<name>A0A225UBT4_9STRA</name>
<dbReference type="SUPFAM" id="SSF56672">
    <property type="entry name" value="DNA/RNA polymerases"/>
    <property type="match status" value="1"/>
</dbReference>
<dbReference type="EMBL" id="NBNE01023050">
    <property type="protein sequence ID" value="OWY90400.1"/>
    <property type="molecule type" value="Genomic_DNA"/>
</dbReference>
<dbReference type="OrthoDB" id="116062at2759"/>
<evidence type="ECO:0000313" key="1">
    <source>
        <dbReference type="EMBL" id="OWY90400.1"/>
    </source>
</evidence>
<dbReference type="InterPro" id="IPR052055">
    <property type="entry name" value="Hepadnavirus_pol/RT"/>
</dbReference>
<dbReference type="PANTHER" id="PTHR33050">
    <property type="entry name" value="REVERSE TRANSCRIPTASE DOMAIN-CONTAINING PROTEIN"/>
    <property type="match status" value="1"/>
</dbReference>
<reference evidence="2" key="1">
    <citation type="submission" date="2017-03" db="EMBL/GenBank/DDBJ databases">
        <title>Phytopthora megakarya and P. palmivora, two closely related causual agents of cacao black pod achieved similar genome size and gene model numbers by different mechanisms.</title>
        <authorList>
            <person name="Ali S."/>
            <person name="Shao J."/>
            <person name="Larry D.J."/>
            <person name="Kronmiller B."/>
            <person name="Shen D."/>
            <person name="Strem M.D."/>
            <person name="Melnick R.L."/>
            <person name="Guiltinan M.J."/>
            <person name="Tyler B.M."/>
            <person name="Meinhardt L.W."/>
            <person name="Bailey B.A."/>
        </authorList>
    </citation>
    <scope>NUCLEOTIDE SEQUENCE [LARGE SCALE GENOMIC DNA]</scope>
    <source>
        <strain evidence="2">zdho120</strain>
    </source>
</reference>
<evidence type="ECO:0008006" key="3">
    <source>
        <dbReference type="Google" id="ProtNLM"/>
    </source>
</evidence>
<sequence>MWPEPHIRPFGCGPKACVDPALDARVIHDLSFPIGASTNDMSDQTMIPDLSYTHVDAIARHILAIRRDQPGKTICLMKGDVKTAFRLVPVHHDTSTRFAGHIPELDLVVIDLCLPFGWTGSPAQYGQFGGAIKFLVRRESPRSLNPMLCDSETFFCFDWVNDYVLVEPETPGRLETCAAALRLAMLAVLGPRSVNEKKFTSWKTTLVALGLQWDTEAMTVSMPEDKIHTAILRLQAIKKNKQTSRQELAKLLGSLRHKNNTNNGSAARLGMCCMAAFEVCHFSPTCQSR</sequence>
<dbReference type="STRING" id="4795.A0A225UBT4"/>
<proteinExistence type="predicted"/>
<evidence type="ECO:0000313" key="2">
    <source>
        <dbReference type="Proteomes" id="UP000198211"/>
    </source>
</evidence>
<protein>
    <recommendedName>
        <fullName evidence="3">Reverse transcriptase domain-containing protein</fullName>
    </recommendedName>
</protein>
<dbReference type="AlphaFoldDB" id="A0A225UBT4"/>